<feature type="domain" description="SGNH hydrolase-type esterase" evidence="2">
    <location>
        <begin position="881"/>
        <end position="1166"/>
    </location>
</feature>
<feature type="region of interest" description="Disordered" evidence="1">
    <location>
        <begin position="891"/>
        <end position="926"/>
    </location>
</feature>
<dbReference type="InterPro" id="IPR013830">
    <property type="entry name" value="SGNH_hydro"/>
</dbReference>
<protein>
    <recommendedName>
        <fullName evidence="6">SGNH hydrolase-type esterase domain-containing protein</fullName>
    </recommendedName>
</protein>
<dbReference type="EMBL" id="BMNZ01000014">
    <property type="protein sequence ID" value="GGN10167.1"/>
    <property type="molecule type" value="Genomic_DNA"/>
</dbReference>
<name>A0ABQ2IJC0_9MICO</name>
<dbReference type="InterPro" id="IPR037460">
    <property type="entry name" value="SEST-like"/>
</dbReference>
<organism evidence="4 5">
    <name type="scientific">Terrabacter tumescens</name>
    <dbReference type="NCBI Taxonomy" id="60443"/>
    <lineage>
        <taxon>Bacteria</taxon>
        <taxon>Bacillati</taxon>
        <taxon>Actinomycetota</taxon>
        <taxon>Actinomycetes</taxon>
        <taxon>Micrococcales</taxon>
        <taxon>Intrasporangiaceae</taxon>
        <taxon>Terrabacter</taxon>
    </lineage>
</organism>
<dbReference type="InterPro" id="IPR033803">
    <property type="entry name" value="CBD-like_Golvesin-Xly"/>
</dbReference>
<dbReference type="SUPFAM" id="SSF52266">
    <property type="entry name" value="SGNH hydrolase"/>
    <property type="match status" value="1"/>
</dbReference>
<dbReference type="Gene3D" id="3.40.50.1110">
    <property type="entry name" value="SGNH hydrolase"/>
    <property type="match status" value="1"/>
</dbReference>
<dbReference type="PANTHER" id="PTHR37981">
    <property type="entry name" value="LIPASE 2"/>
    <property type="match status" value="1"/>
</dbReference>
<reference evidence="5" key="1">
    <citation type="journal article" date="2019" name="Int. J. Syst. Evol. Microbiol.">
        <title>The Global Catalogue of Microorganisms (GCM) 10K type strain sequencing project: providing services to taxonomists for standard genome sequencing and annotation.</title>
        <authorList>
            <consortium name="The Broad Institute Genomics Platform"/>
            <consortium name="The Broad Institute Genome Sequencing Center for Infectious Disease"/>
            <person name="Wu L."/>
            <person name="Ma J."/>
        </authorList>
    </citation>
    <scope>NUCLEOTIDE SEQUENCE [LARGE SCALE GENOMIC DNA]</scope>
    <source>
        <strain evidence="5">JCM 1365</strain>
    </source>
</reference>
<proteinExistence type="predicted"/>
<feature type="domain" description="Golvesin/Xly CBD-like" evidence="3">
    <location>
        <begin position="756"/>
        <end position="869"/>
    </location>
</feature>
<evidence type="ECO:0000259" key="3">
    <source>
        <dbReference type="Pfam" id="PF25275"/>
    </source>
</evidence>
<dbReference type="PANTHER" id="PTHR37981:SF1">
    <property type="entry name" value="SGNH HYDROLASE-TYPE ESTERASE DOMAIN-CONTAINING PROTEIN"/>
    <property type="match status" value="1"/>
</dbReference>
<keyword evidence="5" id="KW-1185">Reference proteome</keyword>
<evidence type="ECO:0000313" key="5">
    <source>
        <dbReference type="Proteomes" id="UP000623461"/>
    </source>
</evidence>
<evidence type="ECO:0000259" key="2">
    <source>
        <dbReference type="Pfam" id="PF13472"/>
    </source>
</evidence>
<dbReference type="Pfam" id="PF25275">
    <property type="entry name" value="Golvesin_C"/>
    <property type="match status" value="1"/>
</dbReference>
<evidence type="ECO:0008006" key="6">
    <source>
        <dbReference type="Google" id="ProtNLM"/>
    </source>
</evidence>
<dbReference type="Proteomes" id="UP000623461">
    <property type="component" value="Unassembled WGS sequence"/>
</dbReference>
<dbReference type="InterPro" id="IPR036514">
    <property type="entry name" value="SGNH_hydro_sf"/>
</dbReference>
<comment type="caution">
    <text evidence="4">The sequence shown here is derived from an EMBL/GenBank/DDBJ whole genome shotgun (WGS) entry which is preliminary data.</text>
</comment>
<evidence type="ECO:0000313" key="4">
    <source>
        <dbReference type="EMBL" id="GGN10167.1"/>
    </source>
</evidence>
<dbReference type="CDD" id="cd01823">
    <property type="entry name" value="SEST_like"/>
    <property type="match status" value="1"/>
</dbReference>
<evidence type="ECO:0000256" key="1">
    <source>
        <dbReference type="SAM" id="MobiDB-lite"/>
    </source>
</evidence>
<dbReference type="Pfam" id="PF13472">
    <property type="entry name" value="Lipase_GDSL_2"/>
    <property type="match status" value="1"/>
</dbReference>
<gene>
    <name evidence="4" type="ORF">GCM10009721_42710</name>
</gene>
<accession>A0ABQ2IJC0</accession>
<sequence length="1179" mass="124144">MSTHEPPVVPLAPGDTAATAYGDSNGVHVVSARSGDHAWHRVADLRVAGWDAADWTESHCVTGDARFMAVAFAPTTFVNDQRLQLGGAVAAVIELDTGRRWMVPERVALTYRSPGCGQSLVTFVRRTGLDGAQTRLVTVDPVRSRVTSRIDSTADLGSPVPLADGRVLAAAGNSVVEASPSGSLRTRATAPGLVFDLSLSGTSVEYLVQDSPTTSTVYRLTGSKAVAQGRGRLHNLHIFGGRNGRNLLVGSVGATAGQDTVIAVPVTPKDVSVDGSLVIDQVSATSGIVSRPASGGASTNSPVTSDGADIADFAPLASTTTAATVATAPTCSVPMLDPTVQVVQPSPKQLEWAANRAVRGELTIARPANWQKHGLASYVPQSVFPRVGLNGWPNAHVPVQVLLGVMAQESNFNQASWHALAGVPGNPLIADYYGTVYDANGRIAGMDYANADCGYGVAQITTHMRASDATWSATKKLQVATDYQVNVAASVSFLENIWNDLQAAGIKINDGNPGKIENWYAALWAYNTGIQPNGTYNATGCKPGPTCTYNGYWGLGWTNNPRQSGYDPTRLPFLSGTYDDAKYPYKWPYQERVLGWAQNAQQDFVAGGDKYRDAGTLQNLTNYSLFCSASNGCSSTSTSTGYCLSTDRTSCWWHSPAGWTGSGTFEDSSSYVAGQAEPTVANPYPPACGAAAAPVVGRPGLTALPAGAVVIDELASSATNLAGCATTTSQGTFALAYGTDTSGQPTAKIDTHQVGVGYQGHIYFAHSASSSRPSMAVTGTWTVPTTTVGWQHLWVFVPANGATTHQADYKIWTGAKSYHRVVNQRWRQNAWVDLGIFQLSSGATVQLSNVTYSDFADGVVDVAWDAIALTPAAKPIASYVAFGDSYQAGEGDEPYDADADAPATNTPSASLPGAVQDERSHKNACHRSASAYPPLVFKRMMGVAGRTSSNTAFHFAACSGAVMDNVIGGTTHFGEAPQLDQGWLDENTTRVTIGIGGNDARFADILKGCVATLQSCTAPTYKLTINGVVDPEPLVTYEPKVISNLAPTLNSVLAKIHTLAPNAQITVVGYPYVVVKAADVYTPTCSLVFTPENLTWFRTTGDQLTAVMKNAAAANGASFLDLMPIYAGHEACSFDEWVNSTIAHSDTGSGSNWPGSGSFHPKAYGHSVVATKFPTTFVG</sequence>